<organism evidence="2 3">
    <name type="scientific">Panagrellus redivivus</name>
    <name type="common">Microworm</name>
    <dbReference type="NCBI Taxonomy" id="6233"/>
    <lineage>
        <taxon>Eukaryota</taxon>
        <taxon>Metazoa</taxon>
        <taxon>Ecdysozoa</taxon>
        <taxon>Nematoda</taxon>
        <taxon>Chromadorea</taxon>
        <taxon>Rhabditida</taxon>
        <taxon>Tylenchina</taxon>
        <taxon>Panagrolaimomorpha</taxon>
        <taxon>Panagrolaimoidea</taxon>
        <taxon>Panagrolaimidae</taxon>
        <taxon>Panagrellus</taxon>
    </lineage>
</organism>
<dbReference type="InterPro" id="IPR000557">
    <property type="entry name" value="Calponin_repeat"/>
</dbReference>
<evidence type="ECO:0000256" key="1">
    <source>
        <dbReference type="SAM" id="MobiDB-lite"/>
    </source>
</evidence>
<keyword evidence="2" id="KW-1185">Reference proteome</keyword>
<evidence type="ECO:0000313" key="3">
    <source>
        <dbReference type="WBParaSite" id="Pan_g19230.t2"/>
    </source>
</evidence>
<dbReference type="AlphaFoldDB" id="A0A7E4VCL8"/>
<dbReference type="Proteomes" id="UP000492821">
    <property type="component" value="Unassembled WGS sequence"/>
</dbReference>
<reference evidence="3" key="2">
    <citation type="submission" date="2020-10" db="UniProtKB">
        <authorList>
            <consortium name="WormBaseParasite"/>
        </authorList>
    </citation>
    <scope>IDENTIFICATION</scope>
</reference>
<sequence length="355" mass="39615">MSSDLGGDVALEDTENTYAKDQETRHKRKIILPCVIPWEYGSNKYASQAGQGGFGRIRNNTLKIESTKNLSEGNDGVVPWHACPPLHDKYATLSGEKPFGAFRDHVTKVTEHSSEAPKPVNDILVDKKATERILTKWTKPNPEAKNDELYGRRRNAVTEAVGGRAFTHDELRAQRAAVPRFQNFAESAAAKEARPGEAPVMGYQARRQATTVIAGLDRTPQDQLDSNRYMAWLGGQLTMQSQSKTGGFNKPRDVVNTSFYHKLMNEKDASPAELFALRKKEREQAAKAKEAVDEEDEVEEVRGKDNGSFDSPVDQAELDRVADAAQSLQSYEYEVPPYEEYSEDEGDEEEEAEDA</sequence>
<dbReference type="PROSITE" id="PS51122">
    <property type="entry name" value="CALPONIN_2"/>
    <property type="match status" value="1"/>
</dbReference>
<feature type="compositionally biased region" description="Low complexity" evidence="1">
    <location>
        <begin position="330"/>
        <end position="339"/>
    </location>
</feature>
<evidence type="ECO:0000313" key="2">
    <source>
        <dbReference type="Proteomes" id="UP000492821"/>
    </source>
</evidence>
<reference evidence="2" key="1">
    <citation type="journal article" date="2013" name="Genetics">
        <title>The draft genome and transcriptome of Panagrellus redivivus are shaped by the harsh demands of a free-living lifestyle.</title>
        <authorList>
            <person name="Srinivasan J."/>
            <person name="Dillman A.R."/>
            <person name="Macchietto M.G."/>
            <person name="Heikkinen L."/>
            <person name="Lakso M."/>
            <person name="Fracchia K.M."/>
            <person name="Antoshechkin I."/>
            <person name="Mortazavi A."/>
            <person name="Wong G."/>
            <person name="Sternberg P.W."/>
        </authorList>
    </citation>
    <scope>NUCLEOTIDE SEQUENCE [LARGE SCALE GENOMIC DNA]</scope>
    <source>
        <strain evidence="2">MT8872</strain>
    </source>
</reference>
<feature type="region of interest" description="Disordered" evidence="1">
    <location>
        <begin position="285"/>
        <end position="355"/>
    </location>
</feature>
<proteinExistence type="predicted"/>
<dbReference type="WBParaSite" id="Pan_g19230.t2">
    <property type="protein sequence ID" value="Pan_g19230.t2"/>
    <property type="gene ID" value="Pan_g19230"/>
</dbReference>
<protein>
    <submittedName>
        <fullName evidence="3">Pre-mRNA-splicing factor SLU7</fullName>
    </submittedName>
</protein>
<dbReference type="Pfam" id="PF00402">
    <property type="entry name" value="Calponin"/>
    <property type="match status" value="1"/>
</dbReference>
<name>A0A7E4VCL8_PANRE</name>
<accession>A0A7E4VCL8</accession>
<feature type="compositionally biased region" description="Acidic residues" evidence="1">
    <location>
        <begin position="340"/>
        <end position="355"/>
    </location>
</feature>